<dbReference type="WBParaSite" id="GPLIN_001177700">
    <property type="protein sequence ID" value="GPLIN_001177700"/>
    <property type="gene ID" value="GPLIN_001177700"/>
</dbReference>
<evidence type="ECO:0000256" key="1">
    <source>
        <dbReference type="SAM" id="MobiDB-lite"/>
    </source>
</evidence>
<dbReference type="Proteomes" id="UP000050741">
    <property type="component" value="Unassembled WGS sequence"/>
</dbReference>
<protein>
    <submittedName>
        <fullName evidence="3">Uncharacterized protein</fullName>
    </submittedName>
</protein>
<name>A0A183CFX2_GLOPA</name>
<accession>A0A183CFX2</accession>
<feature type="compositionally biased region" description="Polar residues" evidence="1">
    <location>
        <begin position="1"/>
        <end position="23"/>
    </location>
</feature>
<proteinExistence type="predicted"/>
<organism evidence="2 3">
    <name type="scientific">Globodera pallida</name>
    <name type="common">Potato cyst nematode worm</name>
    <name type="synonym">Heterodera pallida</name>
    <dbReference type="NCBI Taxonomy" id="36090"/>
    <lineage>
        <taxon>Eukaryota</taxon>
        <taxon>Metazoa</taxon>
        <taxon>Ecdysozoa</taxon>
        <taxon>Nematoda</taxon>
        <taxon>Chromadorea</taxon>
        <taxon>Rhabditida</taxon>
        <taxon>Tylenchina</taxon>
        <taxon>Tylenchomorpha</taxon>
        <taxon>Tylenchoidea</taxon>
        <taxon>Heteroderidae</taxon>
        <taxon>Heteroderinae</taxon>
        <taxon>Globodera</taxon>
    </lineage>
</organism>
<reference evidence="3" key="2">
    <citation type="submission" date="2016-06" db="UniProtKB">
        <authorList>
            <consortium name="WormBaseParasite"/>
        </authorList>
    </citation>
    <scope>IDENTIFICATION</scope>
</reference>
<evidence type="ECO:0000313" key="2">
    <source>
        <dbReference type="Proteomes" id="UP000050741"/>
    </source>
</evidence>
<sequence>MSSATTATQPSSVQCVRQQQQPNVVGAVHQHQHKSPPVILRFGSGQTVPANILPTIILPAGRSPPITTAALHDVPSKSAAISPLTTAICGSSPTRRRNSFHDNMNSAAIAATSVSVVLVSAAC</sequence>
<reference evidence="2" key="1">
    <citation type="submission" date="2014-05" db="EMBL/GenBank/DDBJ databases">
        <title>The genome and life-stage specific transcriptomes of Globodera pallida elucidate key aspects of plant parasitism by a cyst nematode.</title>
        <authorList>
            <person name="Cotton J.A."/>
            <person name="Lilley C.J."/>
            <person name="Jones L.M."/>
            <person name="Kikuchi T."/>
            <person name="Reid A.J."/>
            <person name="Thorpe P."/>
            <person name="Tsai I.J."/>
            <person name="Beasley H."/>
            <person name="Blok V."/>
            <person name="Cock P.J.A."/>
            <person name="Van den Akker S.E."/>
            <person name="Holroyd N."/>
            <person name="Hunt M."/>
            <person name="Mantelin S."/>
            <person name="Naghra H."/>
            <person name="Pain A."/>
            <person name="Palomares-Rius J.E."/>
            <person name="Zarowiecki M."/>
            <person name="Berriman M."/>
            <person name="Jones J.T."/>
            <person name="Urwin P.E."/>
        </authorList>
    </citation>
    <scope>NUCLEOTIDE SEQUENCE [LARGE SCALE GENOMIC DNA]</scope>
    <source>
        <strain evidence="2">Lindley</strain>
    </source>
</reference>
<feature type="region of interest" description="Disordered" evidence="1">
    <location>
        <begin position="1"/>
        <end position="31"/>
    </location>
</feature>
<evidence type="ECO:0000313" key="3">
    <source>
        <dbReference type="WBParaSite" id="GPLIN_001177700"/>
    </source>
</evidence>
<keyword evidence="2" id="KW-1185">Reference proteome</keyword>
<dbReference type="AlphaFoldDB" id="A0A183CFX2"/>